<evidence type="ECO:0000313" key="6">
    <source>
        <dbReference type="Proteomes" id="UP001208567"/>
    </source>
</evidence>
<proteinExistence type="predicted"/>
<keyword evidence="2" id="KW-0547">Nucleotide-binding</keyword>
<dbReference type="PROSITE" id="PS50893">
    <property type="entry name" value="ABC_TRANSPORTER_2"/>
    <property type="match status" value="1"/>
</dbReference>
<gene>
    <name evidence="5" type="ORF">bsdE14_09220</name>
</gene>
<evidence type="ECO:0000256" key="1">
    <source>
        <dbReference type="ARBA" id="ARBA00022448"/>
    </source>
</evidence>
<dbReference type="Pfam" id="PF00005">
    <property type="entry name" value="ABC_tran"/>
    <property type="match status" value="1"/>
</dbReference>
<dbReference type="GO" id="GO:0005524">
    <property type="term" value="F:ATP binding"/>
    <property type="evidence" value="ECO:0007669"/>
    <property type="project" value="UniProtKB-KW"/>
</dbReference>
<dbReference type="EMBL" id="BRXR01000001">
    <property type="protein sequence ID" value="GLC29512.1"/>
    <property type="molecule type" value="Genomic_DNA"/>
</dbReference>
<name>A0ABQ5N2S2_9CLOT</name>
<accession>A0ABQ5N2S2</accession>
<dbReference type="InterPro" id="IPR003439">
    <property type="entry name" value="ABC_transporter-like_ATP-bd"/>
</dbReference>
<keyword evidence="6" id="KW-1185">Reference proteome</keyword>
<protein>
    <submittedName>
        <fullName evidence="5">ABC transporter ATP-binding protein</fullName>
    </submittedName>
</protein>
<sequence length="250" mass="28464">MLSFCNVDFKYRNESKLLIKDLNFTVNKGEFVSIVGPSGCGKSTIFRLICGLEKAESGSIFLEDKQVSDLKGHIGYMPQKDLLISWRTIAQNVSLPLEVRGVKAKEAIAKAGELLDSFGFNEYKHKYPKDLSGGMRQRVSFIRTLITGADILLLDEPFSALDAITKLNMQEWLQAQYCKLKKTILFITHDVEEALFLSNKIYAISEKPISKLKEINIPMSYPRDRHMLSNKDILSIKEELINELKQRVEL</sequence>
<reference evidence="5 6" key="1">
    <citation type="journal article" date="2024" name="Int. J. Syst. Evol. Microbiol.">
        <title>Clostridium omnivorum sp. nov., isolated from anoxic soil under the treatment of reductive soil disinfestation.</title>
        <authorList>
            <person name="Ueki A."/>
            <person name="Tonouchi A."/>
            <person name="Kaku N."/>
            <person name="Honma S."/>
            <person name="Ueki K."/>
        </authorList>
    </citation>
    <scope>NUCLEOTIDE SEQUENCE [LARGE SCALE GENOMIC DNA]</scope>
    <source>
        <strain evidence="5 6">E14</strain>
    </source>
</reference>
<dbReference type="Gene3D" id="3.40.50.300">
    <property type="entry name" value="P-loop containing nucleotide triphosphate hydrolases"/>
    <property type="match status" value="1"/>
</dbReference>
<comment type="caution">
    <text evidence="5">The sequence shown here is derived from an EMBL/GenBank/DDBJ whole genome shotgun (WGS) entry which is preliminary data.</text>
</comment>
<evidence type="ECO:0000256" key="2">
    <source>
        <dbReference type="ARBA" id="ARBA00022741"/>
    </source>
</evidence>
<keyword evidence="3 5" id="KW-0067">ATP-binding</keyword>
<dbReference type="SUPFAM" id="SSF52540">
    <property type="entry name" value="P-loop containing nucleoside triphosphate hydrolases"/>
    <property type="match status" value="1"/>
</dbReference>
<keyword evidence="1" id="KW-0813">Transport</keyword>
<feature type="domain" description="ABC transporter" evidence="4">
    <location>
        <begin position="2"/>
        <end position="231"/>
    </location>
</feature>
<evidence type="ECO:0000259" key="4">
    <source>
        <dbReference type="PROSITE" id="PS50893"/>
    </source>
</evidence>
<dbReference type="CDD" id="cd03293">
    <property type="entry name" value="ABC_NrtD_SsuB_transporters"/>
    <property type="match status" value="1"/>
</dbReference>
<dbReference type="PANTHER" id="PTHR42788">
    <property type="entry name" value="TAURINE IMPORT ATP-BINDING PROTEIN-RELATED"/>
    <property type="match status" value="1"/>
</dbReference>
<dbReference type="PANTHER" id="PTHR42788:SF2">
    <property type="entry name" value="ABC TRANSPORTER ATP-BINDING PROTEIN"/>
    <property type="match status" value="1"/>
</dbReference>
<dbReference type="SMART" id="SM00382">
    <property type="entry name" value="AAA"/>
    <property type="match status" value="1"/>
</dbReference>
<dbReference type="InterPro" id="IPR050166">
    <property type="entry name" value="ABC_transporter_ATP-bind"/>
</dbReference>
<dbReference type="InterPro" id="IPR017871">
    <property type="entry name" value="ABC_transporter-like_CS"/>
</dbReference>
<organism evidence="5 6">
    <name type="scientific">Clostridium omnivorum</name>
    <dbReference type="NCBI Taxonomy" id="1604902"/>
    <lineage>
        <taxon>Bacteria</taxon>
        <taxon>Bacillati</taxon>
        <taxon>Bacillota</taxon>
        <taxon>Clostridia</taxon>
        <taxon>Eubacteriales</taxon>
        <taxon>Clostridiaceae</taxon>
        <taxon>Clostridium</taxon>
    </lineage>
</organism>
<evidence type="ECO:0000256" key="3">
    <source>
        <dbReference type="ARBA" id="ARBA00022840"/>
    </source>
</evidence>
<evidence type="ECO:0000313" key="5">
    <source>
        <dbReference type="EMBL" id="GLC29512.1"/>
    </source>
</evidence>
<dbReference type="InterPro" id="IPR027417">
    <property type="entry name" value="P-loop_NTPase"/>
</dbReference>
<dbReference type="RefSeq" id="WP_264848804.1">
    <property type="nucleotide sequence ID" value="NZ_BRXR01000001.1"/>
</dbReference>
<dbReference type="InterPro" id="IPR003593">
    <property type="entry name" value="AAA+_ATPase"/>
</dbReference>
<dbReference type="PROSITE" id="PS00211">
    <property type="entry name" value="ABC_TRANSPORTER_1"/>
    <property type="match status" value="1"/>
</dbReference>
<dbReference type="Proteomes" id="UP001208567">
    <property type="component" value="Unassembled WGS sequence"/>
</dbReference>